<feature type="domain" description="HTH tetR-type" evidence="7">
    <location>
        <begin position="22"/>
        <end position="82"/>
    </location>
</feature>
<dbReference type="SUPFAM" id="SSF46689">
    <property type="entry name" value="Homeodomain-like"/>
    <property type="match status" value="1"/>
</dbReference>
<organism evidence="8 9">
    <name type="scientific">Trinickia terrae</name>
    <dbReference type="NCBI Taxonomy" id="2571161"/>
    <lineage>
        <taxon>Bacteria</taxon>
        <taxon>Pseudomonadati</taxon>
        <taxon>Pseudomonadota</taxon>
        <taxon>Betaproteobacteria</taxon>
        <taxon>Burkholderiales</taxon>
        <taxon>Burkholderiaceae</taxon>
        <taxon>Trinickia</taxon>
    </lineage>
</organism>
<evidence type="ECO:0000256" key="1">
    <source>
        <dbReference type="ARBA" id="ARBA00022491"/>
    </source>
</evidence>
<keyword evidence="1" id="KW-0678">Repressor</keyword>
<keyword evidence="2" id="KW-0805">Transcription regulation</keyword>
<reference evidence="8 9" key="1">
    <citation type="submission" date="2019-04" db="EMBL/GenBank/DDBJ databases">
        <title>Trinickia sp. 7GSK02, isolated from subtropical forest soil.</title>
        <authorList>
            <person name="Gao Z.-H."/>
            <person name="Qiu L.-H."/>
        </authorList>
    </citation>
    <scope>NUCLEOTIDE SEQUENCE [LARGE SCALE GENOMIC DNA]</scope>
    <source>
        <strain evidence="8 9">7GSK02</strain>
    </source>
</reference>
<name>A0A4U1H9A2_9BURK</name>
<evidence type="ECO:0000259" key="7">
    <source>
        <dbReference type="PROSITE" id="PS50977"/>
    </source>
</evidence>
<dbReference type="PANTHER" id="PTHR30055">
    <property type="entry name" value="HTH-TYPE TRANSCRIPTIONAL REGULATOR RUTR"/>
    <property type="match status" value="1"/>
</dbReference>
<dbReference type="InterPro" id="IPR050109">
    <property type="entry name" value="HTH-type_TetR-like_transc_reg"/>
</dbReference>
<feature type="region of interest" description="Disordered" evidence="6">
    <location>
        <begin position="1"/>
        <end position="20"/>
    </location>
</feature>
<feature type="DNA-binding region" description="H-T-H motif" evidence="5">
    <location>
        <begin position="45"/>
        <end position="64"/>
    </location>
</feature>
<dbReference type="PANTHER" id="PTHR30055:SF234">
    <property type="entry name" value="HTH-TYPE TRANSCRIPTIONAL REGULATOR BETI"/>
    <property type="match status" value="1"/>
</dbReference>
<dbReference type="PRINTS" id="PR00455">
    <property type="entry name" value="HTHTETR"/>
</dbReference>
<dbReference type="PROSITE" id="PS50977">
    <property type="entry name" value="HTH_TETR_2"/>
    <property type="match status" value="1"/>
</dbReference>
<accession>A0A4U1H9A2</accession>
<dbReference type="RefSeq" id="WP_136899606.1">
    <property type="nucleotide sequence ID" value="NZ_SWJE01000034.1"/>
</dbReference>
<dbReference type="AlphaFoldDB" id="A0A4U1H9A2"/>
<evidence type="ECO:0000256" key="6">
    <source>
        <dbReference type="SAM" id="MobiDB-lite"/>
    </source>
</evidence>
<keyword evidence="9" id="KW-1185">Reference proteome</keyword>
<evidence type="ECO:0000313" key="9">
    <source>
        <dbReference type="Proteomes" id="UP000305539"/>
    </source>
</evidence>
<dbReference type="GO" id="GO:0000976">
    <property type="term" value="F:transcription cis-regulatory region binding"/>
    <property type="evidence" value="ECO:0007669"/>
    <property type="project" value="TreeGrafter"/>
</dbReference>
<gene>
    <name evidence="8" type="ORF">FAZ69_32825</name>
</gene>
<feature type="compositionally biased region" description="Polar residues" evidence="6">
    <location>
        <begin position="1"/>
        <end position="10"/>
    </location>
</feature>
<dbReference type="GO" id="GO:0003700">
    <property type="term" value="F:DNA-binding transcription factor activity"/>
    <property type="evidence" value="ECO:0007669"/>
    <property type="project" value="TreeGrafter"/>
</dbReference>
<sequence>MTTRQASSEPGTGLTRNDRRRQRTREAILAAADQVFRRVGVDAATVNDVTEEADVAYGSFYNHFKTMDDVVAALAAETLQRVADRTGEIIQKADRVELLPCVGARFVVRMLSQDPAIRWLLNRPYILVDAFHEVARPFMVNAESQAVQDGRLRPVGGHECWLQTFPWLLISELNALLSDGDVAAHEERFARISLRFLGVDDTLAPTIIEESKSLVNAQTQSGRVAKAHRSEPKAITG</sequence>
<comment type="caution">
    <text evidence="8">The sequence shown here is derived from an EMBL/GenBank/DDBJ whole genome shotgun (WGS) entry which is preliminary data.</text>
</comment>
<dbReference type="Proteomes" id="UP000305539">
    <property type="component" value="Unassembled WGS sequence"/>
</dbReference>
<protein>
    <submittedName>
        <fullName evidence="8">TetR/AcrR family transcriptional regulator</fullName>
    </submittedName>
</protein>
<evidence type="ECO:0000256" key="5">
    <source>
        <dbReference type="PROSITE-ProRule" id="PRU00335"/>
    </source>
</evidence>
<dbReference type="Pfam" id="PF00440">
    <property type="entry name" value="TetR_N"/>
    <property type="match status" value="1"/>
</dbReference>
<dbReference type="InterPro" id="IPR009057">
    <property type="entry name" value="Homeodomain-like_sf"/>
</dbReference>
<dbReference type="EMBL" id="SWJE01000034">
    <property type="protein sequence ID" value="TKC77271.1"/>
    <property type="molecule type" value="Genomic_DNA"/>
</dbReference>
<evidence type="ECO:0000313" key="8">
    <source>
        <dbReference type="EMBL" id="TKC77271.1"/>
    </source>
</evidence>
<dbReference type="Gene3D" id="1.10.357.10">
    <property type="entry name" value="Tetracycline Repressor, domain 2"/>
    <property type="match status" value="1"/>
</dbReference>
<proteinExistence type="predicted"/>
<dbReference type="OrthoDB" id="9809772at2"/>
<evidence type="ECO:0000256" key="3">
    <source>
        <dbReference type="ARBA" id="ARBA00023125"/>
    </source>
</evidence>
<keyword evidence="4" id="KW-0804">Transcription</keyword>
<dbReference type="InterPro" id="IPR001647">
    <property type="entry name" value="HTH_TetR"/>
</dbReference>
<evidence type="ECO:0000256" key="2">
    <source>
        <dbReference type="ARBA" id="ARBA00023015"/>
    </source>
</evidence>
<keyword evidence="3 5" id="KW-0238">DNA-binding</keyword>
<evidence type="ECO:0000256" key="4">
    <source>
        <dbReference type="ARBA" id="ARBA00023163"/>
    </source>
</evidence>
<dbReference type="InterPro" id="IPR023772">
    <property type="entry name" value="DNA-bd_HTH_TetR-type_CS"/>
</dbReference>
<dbReference type="PROSITE" id="PS01081">
    <property type="entry name" value="HTH_TETR_1"/>
    <property type="match status" value="1"/>
</dbReference>